<reference evidence="2 3" key="1">
    <citation type="submission" date="2018-03" db="EMBL/GenBank/DDBJ databases">
        <title>Genomic Encyclopedia of Type Strains, Phase III (KMG-III): the genomes of soil and plant-associated and newly described type strains.</title>
        <authorList>
            <person name="Whitman W."/>
        </authorList>
    </citation>
    <scope>NUCLEOTIDE SEQUENCE [LARGE SCALE GENOMIC DNA]</scope>
    <source>
        <strain evidence="2 3">VKM Ac-1602</strain>
    </source>
</reference>
<dbReference type="EMBL" id="QGDV01000013">
    <property type="protein sequence ID" value="PWJ62018.1"/>
    <property type="molecule type" value="Genomic_DNA"/>
</dbReference>
<keyword evidence="1" id="KW-0732">Signal</keyword>
<sequence>MRIQRILAITALVITIGCVAPVASAQANAAPNDPVDLIQSLAGDLVLPSSENVTLSQGAGSSAVDDAPGGNIVVTSSEYDASVDVALSATATQKQTDRNGYITYSSPDEAFSTAIRPTATGAQIFFSAAGVEELDDMDVSFHVKSHLLNEDGSVYLFLEDGQTIFVEKPWARDSSGADLATHFEIADDSIRQIIDEPSRVQFPLVADPAWNYTRDYGIGTTTPGVAKKVLHGCFNCYFPVPGAPRDFPAPGGDLPLYLATMNLHCTFNQERTGPFPDEPTYSFMFDAAEGHVDGIGSRITFAFFKKPGEGTYTRSVHGHIVNDNPGGLGKPPYLVGATAQWAIFQHNMTDISIMS</sequence>
<dbReference type="PROSITE" id="PS51257">
    <property type="entry name" value="PROKAR_LIPOPROTEIN"/>
    <property type="match status" value="1"/>
</dbReference>
<gene>
    <name evidence="2" type="ORF">B0H03_11341</name>
</gene>
<evidence type="ECO:0000256" key="1">
    <source>
        <dbReference type="SAM" id="SignalP"/>
    </source>
</evidence>
<feature type="chain" id="PRO_5047151809" evidence="1">
    <location>
        <begin position="30"/>
        <end position="355"/>
    </location>
</feature>
<evidence type="ECO:0000313" key="3">
    <source>
        <dbReference type="Proteomes" id="UP000245674"/>
    </source>
</evidence>
<feature type="signal peptide" evidence="1">
    <location>
        <begin position="1"/>
        <end position="29"/>
    </location>
</feature>
<proteinExistence type="predicted"/>
<dbReference type="Proteomes" id="UP000245674">
    <property type="component" value="Unassembled WGS sequence"/>
</dbReference>
<organism evidence="2 3">
    <name type="scientific">Rathayibacter iranicus NCPPB 2253 = VKM Ac-1602</name>
    <dbReference type="NCBI Taxonomy" id="1328868"/>
    <lineage>
        <taxon>Bacteria</taxon>
        <taxon>Bacillati</taxon>
        <taxon>Actinomycetota</taxon>
        <taxon>Actinomycetes</taxon>
        <taxon>Micrococcales</taxon>
        <taxon>Microbacteriaceae</taxon>
        <taxon>Rathayibacter</taxon>
    </lineage>
</organism>
<name>A0ABX5LE32_9MICO</name>
<comment type="caution">
    <text evidence="2">The sequence shown here is derived from an EMBL/GenBank/DDBJ whole genome shotgun (WGS) entry which is preliminary data.</text>
</comment>
<keyword evidence="3" id="KW-1185">Reference proteome</keyword>
<evidence type="ECO:0000313" key="2">
    <source>
        <dbReference type="EMBL" id="PWJ62018.1"/>
    </source>
</evidence>
<accession>A0ABX5LE32</accession>
<protein>
    <submittedName>
        <fullName evidence="2">Uncharacterized protein</fullName>
    </submittedName>
</protein>